<name>A0AAP0PLZ6_9MAGN</name>
<accession>A0AAP0PLZ6</accession>
<feature type="compositionally biased region" description="Basic and acidic residues" evidence="1">
    <location>
        <begin position="42"/>
        <end position="55"/>
    </location>
</feature>
<evidence type="ECO:0000313" key="3">
    <source>
        <dbReference type="Proteomes" id="UP001419268"/>
    </source>
</evidence>
<organism evidence="2 3">
    <name type="scientific">Stephania cephalantha</name>
    <dbReference type="NCBI Taxonomy" id="152367"/>
    <lineage>
        <taxon>Eukaryota</taxon>
        <taxon>Viridiplantae</taxon>
        <taxon>Streptophyta</taxon>
        <taxon>Embryophyta</taxon>
        <taxon>Tracheophyta</taxon>
        <taxon>Spermatophyta</taxon>
        <taxon>Magnoliopsida</taxon>
        <taxon>Ranunculales</taxon>
        <taxon>Menispermaceae</taxon>
        <taxon>Menispermoideae</taxon>
        <taxon>Cissampelideae</taxon>
        <taxon>Stephania</taxon>
    </lineage>
</organism>
<protein>
    <submittedName>
        <fullName evidence="2">Uncharacterized protein</fullName>
    </submittedName>
</protein>
<feature type="region of interest" description="Disordered" evidence="1">
    <location>
        <begin position="1"/>
        <end position="68"/>
    </location>
</feature>
<proteinExistence type="predicted"/>
<evidence type="ECO:0000313" key="2">
    <source>
        <dbReference type="EMBL" id="KAK9148882.1"/>
    </source>
</evidence>
<keyword evidence="3" id="KW-1185">Reference proteome</keyword>
<reference evidence="2 3" key="1">
    <citation type="submission" date="2024-01" db="EMBL/GenBank/DDBJ databases">
        <title>Genome assemblies of Stephania.</title>
        <authorList>
            <person name="Yang L."/>
        </authorList>
    </citation>
    <scope>NUCLEOTIDE SEQUENCE [LARGE SCALE GENOMIC DNA]</scope>
    <source>
        <strain evidence="2">JXDWG</strain>
        <tissue evidence="2">Leaf</tissue>
    </source>
</reference>
<dbReference type="AlphaFoldDB" id="A0AAP0PLZ6"/>
<gene>
    <name evidence="2" type="ORF">Scep_007639</name>
</gene>
<comment type="caution">
    <text evidence="2">The sequence shown here is derived from an EMBL/GenBank/DDBJ whole genome shotgun (WGS) entry which is preliminary data.</text>
</comment>
<evidence type="ECO:0000256" key="1">
    <source>
        <dbReference type="SAM" id="MobiDB-lite"/>
    </source>
</evidence>
<sequence>MVEVTPVTKTSLKARTLAGSGKGKEKAKVADLTHDRPKKKQKVLEKGSLTDEEKGFGGTLWRAPKNPKKPSVRELTILVRLVHRQVAHVICPRTSGRTYMSHYDIFLTWAVLNGVEIDPTYIIVSHMYKATLKAKKGLPYAHHLCALLDDVGLTSLPRKTMRGV</sequence>
<dbReference type="EMBL" id="JBBNAG010000003">
    <property type="protein sequence ID" value="KAK9148882.1"/>
    <property type="molecule type" value="Genomic_DNA"/>
</dbReference>
<dbReference type="Proteomes" id="UP001419268">
    <property type="component" value="Unassembled WGS sequence"/>
</dbReference>
<feature type="compositionally biased region" description="Basic and acidic residues" evidence="1">
    <location>
        <begin position="22"/>
        <end position="35"/>
    </location>
</feature>